<evidence type="ECO:0000313" key="10">
    <source>
        <dbReference type="Proteomes" id="UP000002706"/>
    </source>
</evidence>
<feature type="binding site" evidence="6">
    <location>
        <position position="272"/>
    </location>
    <ligand>
        <name>NAD(+)</name>
        <dbReference type="ChEBI" id="CHEBI:57540"/>
    </ligand>
</feature>
<dbReference type="PIRSF" id="PIRSF000105">
    <property type="entry name" value="HCDH"/>
    <property type="match status" value="1"/>
</dbReference>
<evidence type="ECO:0000256" key="6">
    <source>
        <dbReference type="PIRSR" id="PIRSR000105-2"/>
    </source>
</evidence>
<sequence length="284" mass="31252">MKSVLVLGAGTMGSGIAQVFAQAGFKVFLRDIEINLVEKGLTTINKNLERLVNKGKLTLEDKQEIIGRIKGIVNIEEAQNVDLVVEGIVENIEVKKKVFAELDEIFPANTIFATNTSSLSITDLAAVTKRPEKVIGMHFFNPVPVMQLVEVIKGVATSEETYQTICDLVRQLGKTPVTVNEAPGFVVNRLLIPMINEAAYLLMEGVATAEDIDTAMRLGANHPMGPLALADLIGLDVCLAIMETLHKEFGDDKYRPCPLLRKMVRAGHLGRKTQRGFYQYTNEN</sequence>
<evidence type="ECO:0000256" key="5">
    <source>
        <dbReference type="PIRSR" id="PIRSR000105-1"/>
    </source>
</evidence>
<feature type="binding site" evidence="6">
    <location>
        <position position="90"/>
    </location>
    <ligand>
        <name>NAD(+)</name>
        <dbReference type="ChEBI" id="CHEBI:57540"/>
    </ligand>
</feature>
<feature type="binding site" evidence="6">
    <location>
        <position position="117"/>
    </location>
    <ligand>
        <name>NAD(+)</name>
        <dbReference type="ChEBI" id="CHEBI:57540"/>
    </ligand>
</feature>
<evidence type="ECO:0000256" key="4">
    <source>
        <dbReference type="ARBA" id="ARBA00067747"/>
    </source>
</evidence>
<evidence type="ECO:0000259" key="8">
    <source>
        <dbReference type="Pfam" id="PF02737"/>
    </source>
</evidence>
<dbReference type="STRING" id="246194.CHY_1292"/>
<dbReference type="InterPro" id="IPR006180">
    <property type="entry name" value="3-OHacyl-CoA_DH_CS"/>
</dbReference>
<feature type="site" description="Important for catalytic activity" evidence="5">
    <location>
        <position position="138"/>
    </location>
</feature>
<keyword evidence="10" id="KW-1185">Reference proteome</keyword>
<keyword evidence="3 9" id="KW-0560">Oxidoreductase</keyword>
<feature type="domain" description="3-hydroxyacyl-CoA dehydrogenase C-terminal" evidence="7">
    <location>
        <begin position="184"/>
        <end position="280"/>
    </location>
</feature>
<dbReference type="SUPFAM" id="SSF48179">
    <property type="entry name" value="6-phosphogluconate dehydrogenase C-terminal domain-like"/>
    <property type="match status" value="1"/>
</dbReference>
<dbReference type="InParanoid" id="Q3ACK8"/>
<evidence type="ECO:0000256" key="2">
    <source>
        <dbReference type="ARBA" id="ARBA00009463"/>
    </source>
</evidence>
<evidence type="ECO:0000313" key="9">
    <source>
        <dbReference type="EMBL" id="ABB15412.1"/>
    </source>
</evidence>
<keyword evidence="6" id="KW-0520">NAD</keyword>
<dbReference type="InterPro" id="IPR013328">
    <property type="entry name" value="6PGD_dom2"/>
</dbReference>
<feature type="binding site" evidence="6">
    <location>
        <position position="141"/>
    </location>
    <ligand>
        <name>NAD(+)</name>
        <dbReference type="ChEBI" id="CHEBI:57540"/>
    </ligand>
</feature>
<dbReference type="RefSeq" id="WP_011344202.1">
    <property type="nucleotide sequence ID" value="NC_007503.1"/>
</dbReference>
<evidence type="ECO:0000256" key="3">
    <source>
        <dbReference type="ARBA" id="ARBA00023002"/>
    </source>
</evidence>
<dbReference type="InterPro" id="IPR036291">
    <property type="entry name" value="NAD(P)-bd_dom_sf"/>
</dbReference>
<dbReference type="InterPro" id="IPR006176">
    <property type="entry name" value="3-OHacyl-CoA_DH_NAD-bd"/>
</dbReference>
<feature type="domain" description="3-hydroxyacyl-CoA dehydrogenase NAD binding" evidence="8">
    <location>
        <begin position="4"/>
        <end position="181"/>
    </location>
</feature>
<dbReference type="FunFam" id="3.40.50.720:FF:000009">
    <property type="entry name" value="Fatty oxidation complex, alpha subunit"/>
    <property type="match status" value="1"/>
</dbReference>
<dbReference type="eggNOG" id="COG1250">
    <property type="taxonomic scope" value="Bacteria"/>
</dbReference>
<dbReference type="PANTHER" id="PTHR48075:SF5">
    <property type="entry name" value="3-HYDROXYBUTYRYL-COA DEHYDROGENASE"/>
    <property type="match status" value="1"/>
</dbReference>
<dbReference type="KEGG" id="chy:CHY_1292"/>
<dbReference type="EMBL" id="CP000141">
    <property type="protein sequence ID" value="ABB15412.1"/>
    <property type="molecule type" value="Genomic_DNA"/>
</dbReference>
<dbReference type="InterPro" id="IPR008927">
    <property type="entry name" value="6-PGluconate_DH-like_C_sf"/>
</dbReference>
<dbReference type="PANTHER" id="PTHR48075">
    <property type="entry name" value="3-HYDROXYACYL-COA DEHYDROGENASE FAMILY PROTEIN"/>
    <property type="match status" value="1"/>
</dbReference>
<evidence type="ECO:0000259" key="7">
    <source>
        <dbReference type="Pfam" id="PF00725"/>
    </source>
</evidence>
<dbReference type="OrthoDB" id="9815331at2"/>
<dbReference type="AlphaFoldDB" id="Q3ACK8"/>
<evidence type="ECO:0000256" key="1">
    <source>
        <dbReference type="ARBA" id="ARBA00005086"/>
    </source>
</evidence>
<dbReference type="NCBIfam" id="NF004474">
    <property type="entry name" value="PRK05808.1"/>
    <property type="match status" value="1"/>
</dbReference>
<dbReference type="HOGENOM" id="CLU_009834_2_0_9"/>
<dbReference type="SUPFAM" id="SSF51735">
    <property type="entry name" value="NAD(P)-binding Rossmann-fold domains"/>
    <property type="match status" value="1"/>
</dbReference>
<protein>
    <recommendedName>
        <fullName evidence="4">3-hydroxybutyryl-CoA dehydrogenase</fullName>
    </recommendedName>
</protein>
<comment type="pathway">
    <text evidence="1">Lipid metabolism; butanoate metabolism.</text>
</comment>
<feature type="binding site" evidence="6">
    <location>
        <begin position="8"/>
        <end position="13"/>
    </location>
    <ligand>
        <name>NAD(+)</name>
        <dbReference type="ChEBI" id="CHEBI:57540"/>
    </ligand>
</feature>
<dbReference type="GO" id="GO:0006635">
    <property type="term" value="P:fatty acid beta-oxidation"/>
    <property type="evidence" value="ECO:0007669"/>
    <property type="project" value="TreeGrafter"/>
</dbReference>
<dbReference type="Gene3D" id="3.40.50.720">
    <property type="entry name" value="NAD(P)-binding Rossmann-like Domain"/>
    <property type="match status" value="1"/>
</dbReference>
<dbReference type="GO" id="GO:0070403">
    <property type="term" value="F:NAD+ binding"/>
    <property type="evidence" value="ECO:0007669"/>
    <property type="project" value="InterPro"/>
</dbReference>
<name>Q3ACK8_CARHZ</name>
<organism evidence="9 10">
    <name type="scientific">Carboxydothermus hydrogenoformans (strain ATCC BAA-161 / DSM 6008 / Z-2901)</name>
    <dbReference type="NCBI Taxonomy" id="246194"/>
    <lineage>
        <taxon>Bacteria</taxon>
        <taxon>Bacillati</taxon>
        <taxon>Bacillota</taxon>
        <taxon>Clostridia</taxon>
        <taxon>Thermoanaerobacterales</taxon>
        <taxon>Thermoanaerobacteraceae</taxon>
        <taxon>Carboxydothermus</taxon>
    </lineage>
</organism>
<feature type="binding site" evidence="6">
    <location>
        <position position="31"/>
    </location>
    <ligand>
        <name>NAD(+)</name>
        <dbReference type="ChEBI" id="CHEBI:57540"/>
    </ligand>
</feature>
<feature type="binding site" evidence="6">
    <location>
        <position position="95"/>
    </location>
    <ligand>
        <name>NAD(+)</name>
        <dbReference type="ChEBI" id="CHEBI:57540"/>
    </ligand>
</feature>
<dbReference type="UniPathway" id="UPA00863"/>
<dbReference type="InterPro" id="IPR006108">
    <property type="entry name" value="3HC_DH_C"/>
</dbReference>
<dbReference type="Gene3D" id="1.10.1040.10">
    <property type="entry name" value="N-(1-d-carboxylethyl)-l-norvaline Dehydrogenase, domain 2"/>
    <property type="match status" value="1"/>
</dbReference>
<dbReference type="PROSITE" id="PS00067">
    <property type="entry name" value="3HCDH"/>
    <property type="match status" value="1"/>
</dbReference>
<dbReference type="Proteomes" id="UP000002706">
    <property type="component" value="Chromosome"/>
</dbReference>
<reference evidence="9 10" key="1">
    <citation type="journal article" date="2005" name="PLoS Genet.">
        <title>Life in hot carbon monoxide: the complete genome sequence of Carboxydothermus hydrogenoformans Z-2901.</title>
        <authorList>
            <person name="Wu M."/>
            <person name="Ren Q."/>
            <person name="Durkin A.S."/>
            <person name="Daugherty S.C."/>
            <person name="Brinkac L.M."/>
            <person name="Dodson R.J."/>
            <person name="Madupu R."/>
            <person name="Sullivan S.A."/>
            <person name="Kolonay J.F."/>
            <person name="Haft D.H."/>
            <person name="Nelson W.C."/>
            <person name="Tallon L.J."/>
            <person name="Jones K.M."/>
            <person name="Ulrich L.E."/>
            <person name="Gonzalez J.M."/>
            <person name="Zhulin I.B."/>
            <person name="Robb F.T."/>
            <person name="Eisen J.A."/>
        </authorList>
    </citation>
    <scope>NUCLEOTIDE SEQUENCE [LARGE SCALE GENOMIC DNA]</scope>
    <source>
        <strain evidence="10">ATCC BAA-161 / DSM 6008 / Z-2901</strain>
    </source>
</reference>
<dbReference type="GO" id="GO:0019605">
    <property type="term" value="P:butyrate metabolic process"/>
    <property type="evidence" value="ECO:0007669"/>
    <property type="project" value="UniProtKB-UniPathway"/>
</dbReference>
<dbReference type="GO" id="GO:0008691">
    <property type="term" value="F:3-hydroxybutyryl-CoA dehydrogenase activity"/>
    <property type="evidence" value="ECO:0007669"/>
    <property type="project" value="TreeGrafter"/>
</dbReference>
<dbReference type="Pfam" id="PF02737">
    <property type="entry name" value="3HCDH_N"/>
    <property type="match status" value="1"/>
</dbReference>
<gene>
    <name evidence="9" type="primary">hbd1</name>
    <name evidence="9" type="ordered locus">CHY_1292</name>
</gene>
<dbReference type="Pfam" id="PF00725">
    <property type="entry name" value="3HCDH"/>
    <property type="match status" value="1"/>
</dbReference>
<accession>Q3ACK8</accession>
<comment type="similarity">
    <text evidence="2">Belongs to the 3-hydroxyacyl-CoA dehydrogenase family.</text>
</comment>
<dbReference type="InterPro" id="IPR022694">
    <property type="entry name" value="3-OHacyl-CoA_DH"/>
</dbReference>
<proteinExistence type="inferred from homology"/>